<keyword evidence="2" id="KW-1185">Reference proteome</keyword>
<protein>
    <submittedName>
        <fullName evidence="1">Uncharacterized protein</fullName>
    </submittedName>
</protein>
<dbReference type="EMBL" id="BDRX01000061">
    <property type="protein sequence ID" value="GBF95198.1"/>
    <property type="molecule type" value="Genomic_DNA"/>
</dbReference>
<name>A0A2V0P5R5_9CHLO</name>
<gene>
    <name evidence="1" type="ORF">Rsub_07913</name>
</gene>
<reference evidence="1 2" key="1">
    <citation type="journal article" date="2018" name="Sci. Rep.">
        <title>Raphidocelis subcapitata (=Pseudokirchneriella subcapitata) provides an insight into genome evolution and environmental adaptations in the Sphaeropleales.</title>
        <authorList>
            <person name="Suzuki S."/>
            <person name="Yamaguchi H."/>
            <person name="Nakajima N."/>
            <person name="Kawachi M."/>
        </authorList>
    </citation>
    <scope>NUCLEOTIDE SEQUENCE [LARGE SCALE GENOMIC DNA]</scope>
    <source>
        <strain evidence="1 2">NIES-35</strain>
    </source>
</reference>
<evidence type="ECO:0000313" key="2">
    <source>
        <dbReference type="Proteomes" id="UP000247498"/>
    </source>
</evidence>
<dbReference type="AlphaFoldDB" id="A0A2V0P5R5"/>
<dbReference type="OrthoDB" id="535201at2759"/>
<organism evidence="1 2">
    <name type="scientific">Raphidocelis subcapitata</name>
    <dbReference type="NCBI Taxonomy" id="307507"/>
    <lineage>
        <taxon>Eukaryota</taxon>
        <taxon>Viridiplantae</taxon>
        <taxon>Chlorophyta</taxon>
        <taxon>core chlorophytes</taxon>
        <taxon>Chlorophyceae</taxon>
        <taxon>CS clade</taxon>
        <taxon>Sphaeropleales</taxon>
        <taxon>Selenastraceae</taxon>
        <taxon>Raphidocelis</taxon>
    </lineage>
</organism>
<dbReference type="Proteomes" id="UP000247498">
    <property type="component" value="Unassembled WGS sequence"/>
</dbReference>
<accession>A0A2V0P5R5</accession>
<sequence>MASAPGAALPWAAPARAACQAAEAEEEPKPLAIEAVGLAIGGRIEVCWNVEPAEGEPYSKWWGARVLRQAAAAAAAAEPDAPAGPSYVIVYDTDEGFDAEERTVQLLSRHELLDLEDGDPLHWRREGEEWEPPEEATLQDLVQSLPDDASLCAAEAEALSEMDAATQRRVAAAFREYTDCFKEYIRDKVEAAAAAGEEFVITAGMVAEFKTRHSARMERGPAGGSDL</sequence>
<dbReference type="InParanoid" id="A0A2V0P5R5"/>
<evidence type="ECO:0000313" key="1">
    <source>
        <dbReference type="EMBL" id="GBF95198.1"/>
    </source>
</evidence>
<proteinExistence type="predicted"/>
<comment type="caution">
    <text evidence="1">The sequence shown here is derived from an EMBL/GenBank/DDBJ whole genome shotgun (WGS) entry which is preliminary data.</text>
</comment>